<dbReference type="GO" id="GO:0016020">
    <property type="term" value="C:membrane"/>
    <property type="evidence" value="ECO:0007669"/>
    <property type="project" value="UniProtKB-SubCell"/>
</dbReference>
<dbReference type="OrthoDB" id="6692864at2759"/>
<feature type="transmembrane region" description="Helical" evidence="13">
    <location>
        <begin position="69"/>
        <end position="91"/>
    </location>
</feature>
<evidence type="ECO:0000256" key="6">
    <source>
        <dbReference type="ARBA" id="ARBA00022723"/>
    </source>
</evidence>
<protein>
    <submittedName>
        <fullName evidence="14">Cytochrome P450</fullName>
    </submittedName>
</protein>
<dbReference type="InterPro" id="IPR050121">
    <property type="entry name" value="Cytochrome_P450_monoxygenase"/>
</dbReference>
<dbReference type="GO" id="GO:1902181">
    <property type="term" value="P:verruculogen biosynthetic process"/>
    <property type="evidence" value="ECO:0007669"/>
    <property type="project" value="UniProtKB-ARBA"/>
</dbReference>
<feature type="binding site" description="axial binding residue" evidence="12">
    <location>
        <position position="490"/>
    </location>
    <ligand>
        <name>heme</name>
        <dbReference type="ChEBI" id="CHEBI:30413"/>
    </ligand>
    <ligandPart>
        <name>Fe</name>
        <dbReference type="ChEBI" id="CHEBI:18248"/>
    </ligandPart>
</feature>
<evidence type="ECO:0000256" key="7">
    <source>
        <dbReference type="ARBA" id="ARBA00022989"/>
    </source>
</evidence>
<dbReference type="GeneID" id="28826205"/>
<comment type="subcellular location">
    <subcellularLocation>
        <location evidence="2">Membrane</location>
    </subcellularLocation>
</comment>
<reference evidence="14 15" key="1">
    <citation type="submission" date="2015-10" db="EMBL/GenBank/DDBJ databases">
        <title>Full genome of DAOMC 229536 Phialocephala scopiformis, a fungal endophyte of spruce producing the potent anti-insectan compound rugulosin.</title>
        <authorList>
            <consortium name="DOE Joint Genome Institute"/>
            <person name="Walker A.K."/>
            <person name="Frasz S.L."/>
            <person name="Seifert K.A."/>
            <person name="Miller J.D."/>
            <person name="Mondo S.J."/>
            <person name="Labutti K."/>
            <person name="Lipzen A."/>
            <person name="Dockter R."/>
            <person name="Kennedy M."/>
            <person name="Grigoriev I.V."/>
            <person name="Spatafora J.W."/>
        </authorList>
    </citation>
    <scope>NUCLEOTIDE SEQUENCE [LARGE SCALE GENOMIC DNA]</scope>
    <source>
        <strain evidence="14 15">CBS 120377</strain>
    </source>
</reference>
<organism evidence="14 15">
    <name type="scientific">Mollisia scopiformis</name>
    <name type="common">Conifer needle endophyte fungus</name>
    <name type="synonym">Phialocephala scopiformis</name>
    <dbReference type="NCBI Taxonomy" id="149040"/>
    <lineage>
        <taxon>Eukaryota</taxon>
        <taxon>Fungi</taxon>
        <taxon>Dikarya</taxon>
        <taxon>Ascomycota</taxon>
        <taxon>Pezizomycotina</taxon>
        <taxon>Leotiomycetes</taxon>
        <taxon>Helotiales</taxon>
        <taxon>Mollisiaceae</taxon>
        <taxon>Mollisia</taxon>
    </lineage>
</organism>
<dbReference type="PANTHER" id="PTHR24305">
    <property type="entry name" value="CYTOCHROME P450"/>
    <property type="match status" value="1"/>
</dbReference>
<sequence length="546" mass="61461">MDISSVPVPAFILLSAVLGIVSHLGYFMHGEHHLQAVRLAVLLCTVPFAIFATIHNFNSRSSIWSAARLTTIIVSSYLVSLTTSILTYRVFFHPLRKFPGPLNSKLTKLTHVLRLLKESDNYRQADKLHERYGEIVRVGPNELTITIPDAVPLIYGPGSKCTKTAWYDVVGRPNKSLQLERDPIIHAKRRKVWDRAFNAKALRDYESRVVKHADQLVKQLRVRSGETIDCSLWMNFYSFDTMGDIAFGRTFDMLTSGKKHHGLTALQDGMAPLGIATPFPWAIPIFQALPQPAGIDHWINFCDKQIKARKKYDPEKSDIMTWLIEAENENPDPVVSDPRWLWGDTRLVIVAGSDTSSSALTHIFYHLAKEPHIATKLREELQSFYKPGSDTEVRDLQEAKYLNGVINEALRLHPPVPSGVMRQTPPEGLTVGDIFIPGNITISAPSWSMGRLESCFKHAEEFLPERWGNKPELVLNKAVFIPFASGAYSCIGKQLALMELRVVTARLVTEFDIAFALGEEGKALLEETKDVFTMETAPLMLVFTRR</sequence>
<keyword evidence="9 12" id="KW-0408">Iron</keyword>
<keyword evidence="15" id="KW-1185">Reference proteome</keyword>
<dbReference type="KEGG" id="psco:LY89DRAFT_692166"/>
<keyword evidence="6 12" id="KW-0479">Metal-binding</keyword>
<keyword evidence="4 12" id="KW-0349">Heme</keyword>
<dbReference type="Proteomes" id="UP000070700">
    <property type="component" value="Unassembled WGS sequence"/>
</dbReference>
<dbReference type="InterPro" id="IPR001128">
    <property type="entry name" value="Cyt_P450"/>
</dbReference>
<dbReference type="GO" id="GO:0005506">
    <property type="term" value="F:iron ion binding"/>
    <property type="evidence" value="ECO:0007669"/>
    <property type="project" value="InterPro"/>
</dbReference>
<evidence type="ECO:0000256" key="1">
    <source>
        <dbReference type="ARBA" id="ARBA00001971"/>
    </source>
</evidence>
<dbReference type="FunFam" id="1.10.630.10:FF:000063">
    <property type="entry name" value="Cytochrome P450 monooxygenase"/>
    <property type="match status" value="1"/>
</dbReference>
<keyword evidence="7 13" id="KW-1133">Transmembrane helix</keyword>
<dbReference type="GO" id="GO:0004497">
    <property type="term" value="F:monooxygenase activity"/>
    <property type="evidence" value="ECO:0007669"/>
    <property type="project" value="UniProtKB-KW"/>
</dbReference>
<dbReference type="Gene3D" id="1.10.630.10">
    <property type="entry name" value="Cytochrome P450"/>
    <property type="match status" value="1"/>
</dbReference>
<dbReference type="PRINTS" id="PR00463">
    <property type="entry name" value="EP450I"/>
</dbReference>
<evidence type="ECO:0000256" key="5">
    <source>
        <dbReference type="ARBA" id="ARBA00022692"/>
    </source>
</evidence>
<gene>
    <name evidence="14" type="ORF">LY89DRAFT_692166</name>
</gene>
<dbReference type="AlphaFoldDB" id="A0A132B334"/>
<dbReference type="InterPro" id="IPR002401">
    <property type="entry name" value="Cyt_P450_E_grp-I"/>
</dbReference>
<dbReference type="EMBL" id="KQ947443">
    <property type="protein sequence ID" value="KUJ06806.1"/>
    <property type="molecule type" value="Genomic_DNA"/>
</dbReference>
<dbReference type="InterPro" id="IPR036396">
    <property type="entry name" value="Cyt_P450_sf"/>
</dbReference>
<name>A0A132B334_MOLSC</name>
<dbReference type="STRING" id="149040.A0A132B334"/>
<dbReference type="InParanoid" id="A0A132B334"/>
<dbReference type="PANTHER" id="PTHR24305:SF187">
    <property type="entry name" value="P450, PUTATIVE (EUROFUNG)-RELATED"/>
    <property type="match status" value="1"/>
</dbReference>
<evidence type="ECO:0000313" key="14">
    <source>
        <dbReference type="EMBL" id="KUJ06806.1"/>
    </source>
</evidence>
<evidence type="ECO:0000256" key="10">
    <source>
        <dbReference type="ARBA" id="ARBA00023033"/>
    </source>
</evidence>
<comment type="cofactor">
    <cofactor evidence="1 12">
        <name>heme</name>
        <dbReference type="ChEBI" id="CHEBI:30413"/>
    </cofactor>
</comment>
<proteinExistence type="inferred from homology"/>
<dbReference type="PRINTS" id="PR00385">
    <property type="entry name" value="P450"/>
</dbReference>
<keyword evidence="10" id="KW-0503">Monooxygenase</keyword>
<dbReference type="RefSeq" id="XP_018061161.1">
    <property type="nucleotide sequence ID" value="XM_018216479.1"/>
</dbReference>
<evidence type="ECO:0000256" key="12">
    <source>
        <dbReference type="PIRSR" id="PIRSR602401-1"/>
    </source>
</evidence>
<evidence type="ECO:0000256" key="3">
    <source>
        <dbReference type="ARBA" id="ARBA00010617"/>
    </source>
</evidence>
<evidence type="ECO:0000313" key="15">
    <source>
        <dbReference type="Proteomes" id="UP000070700"/>
    </source>
</evidence>
<dbReference type="GO" id="GO:0020037">
    <property type="term" value="F:heme binding"/>
    <property type="evidence" value="ECO:0007669"/>
    <property type="project" value="InterPro"/>
</dbReference>
<dbReference type="Pfam" id="PF00067">
    <property type="entry name" value="p450"/>
    <property type="match status" value="1"/>
</dbReference>
<feature type="transmembrane region" description="Helical" evidence="13">
    <location>
        <begin position="39"/>
        <end position="57"/>
    </location>
</feature>
<keyword evidence="5 13" id="KW-0812">Transmembrane</keyword>
<evidence type="ECO:0000256" key="9">
    <source>
        <dbReference type="ARBA" id="ARBA00023004"/>
    </source>
</evidence>
<keyword evidence="11 13" id="KW-0472">Membrane</keyword>
<feature type="transmembrane region" description="Helical" evidence="13">
    <location>
        <begin position="6"/>
        <end position="27"/>
    </location>
</feature>
<keyword evidence="8" id="KW-0560">Oxidoreductase</keyword>
<evidence type="ECO:0000256" key="11">
    <source>
        <dbReference type="ARBA" id="ARBA00023136"/>
    </source>
</evidence>
<evidence type="ECO:0000256" key="4">
    <source>
        <dbReference type="ARBA" id="ARBA00022617"/>
    </source>
</evidence>
<evidence type="ECO:0000256" key="8">
    <source>
        <dbReference type="ARBA" id="ARBA00023002"/>
    </source>
</evidence>
<dbReference type="CDD" id="cd11061">
    <property type="entry name" value="CYP67-like"/>
    <property type="match status" value="1"/>
</dbReference>
<accession>A0A132B334</accession>
<dbReference type="SUPFAM" id="SSF48264">
    <property type="entry name" value="Cytochrome P450"/>
    <property type="match status" value="1"/>
</dbReference>
<evidence type="ECO:0000256" key="2">
    <source>
        <dbReference type="ARBA" id="ARBA00004370"/>
    </source>
</evidence>
<dbReference type="GO" id="GO:0016705">
    <property type="term" value="F:oxidoreductase activity, acting on paired donors, with incorporation or reduction of molecular oxygen"/>
    <property type="evidence" value="ECO:0007669"/>
    <property type="project" value="InterPro"/>
</dbReference>
<evidence type="ECO:0000256" key="13">
    <source>
        <dbReference type="SAM" id="Phobius"/>
    </source>
</evidence>
<comment type="similarity">
    <text evidence="3">Belongs to the cytochrome P450 family.</text>
</comment>